<dbReference type="InterPro" id="IPR036249">
    <property type="entry name" value="Thioredoxin-like_sf"/>
</dbReference>
<evidence type="ECO:0000256" key="4">
    <source>
        <dbReference type="ARBA" id="ARBA00023157"/>
    </source>
</evidence>
<dbReference type="PANTHER" id="PTHR46679:SF1">
    <property type="entry name" value="GLUTAREDOXIN-2, MITOCHONDRIAL"/>
    <property type="match status" value="1"/>
</dbReference>
<evidence type="ECO:0000256" key="1">
    <source>
        <dbReference type="ARBA" id="ARBA00007787"/>
    </source>
</evidence>
<dbReference type="PROSITE" id="PS51354">
    <property type="entry name" value="GLUTAREDOXIN_2"/>
    <property type="match status" value="1"/>
</dbReference>
<evidence type="ECO:0000256" key="5">
    <source>
        <dbReference type="ARBA" id="ARBA00023284"/>
    </source>
</evidence>
<dbReference type="Proteomes" id="UP000694543">
    <property type="component" value="Unplaced"/>
</dbReference>
<name>A0A8C3LPM9_CHRPC</name>
<dbReference type="GO" id="GO:0005739">
    <property type="term" value="C:mitochondrion"/>
    <property type="evidence" value="ECO:0007669"/>
    <property type="project" value="TreeGrafter"/>
</dbReference>
<keyword evidence="2" id="KW-0813">Transport</keyword>
<dbReference type="PANTHER" id="PTHR46679">
    <property type="match status" value="1"/>
</dbReference>
<feature type="domain" description="Glutaredoxin" evidence="6">
    <location>
        <begin position="43"/>
        <end position="94"/>
    </location>
</feature>
<protein>
    <recommendedName>
        <fullName evidence="6">Glutaredoxin domain-containing protein</fullName>
    </recommendedName>
</protein>
<evidence type="ECO:0000256" key="3">
    <source>
        <dbReference type="ARBA" id="ARBA00022982"/>
    </source>
</evidence>
<dbReference type="SUPFAM" id="SSF52833">
    <property type="entry name" value="Thioredoxin-like"/>
    <property type="match status" value="1"/>
</dbReference>
<evidence type="ECO:0000259" key="6">
    <source>
        <dbReference type="Pfam" id="PF00462"/>
    </source>
</evidence>
<reference evidence="7" key="2">
    <citation type="submission" date="2025-09" db="UniProtKB">
        <authorList>
            <consortium name="Ensembl"/>
        </authorList>
    </citation>
    <scope>IDENTIFICATION</scope>
</reference>
<dbReference type="Pfam" id="PF00462">
    <property type="entry name" value="Glutaredoxin"/>
    <property type="match status" value="1"/>
</dbReference>
<dbReference type="GO" id="GO:0015035">
    <property type="term" value="F:protein-disulfide reductase activity"/>
    <property type="evidence" value="ECO:0007669"/>
    <property type="project" value="TreeGrafter"/>
</dbReference>
<evidence type="ECO:0000313" key="7">
    <source>
        <dbReference type="Ensembl" id="ENSCPIP00010012525.1"/>
    </source>
</evidence>
<keyword evidence="8" id="KW-1185">Reference proteome</keyword>
<dbReference type="AlphaFoldDB" id="A0A8C3LPM9"/>
<reference evidence="7" key="1">
    <citation type="submission" date="2025-08" db="UniProtKB">
        <authorList>
            <consortium name="Ensembl"/>
        </authorList>
    </citation>
    <scope>IDENTIFICATION</scope>
</reference>
<accession>A0A8C3LPM9</accession>
<sequence length="149" mass="17009">MFLQRALRLGGRFRMGNRLPTSVELSDAAAVNQIQEVISDNCVVIFSKTTCFYCKMAKKLFEGLNVNYTAVELDVNKNGSQFQDILEQMTGGRTERVNKVFNFCKYKLCNNTETLICILRMSQECLLMGLLLEVLQILKDFTKKASCFH</sequence>
<dbReference type="InterPro" id="IPR002109">
    <property type="entry name" value="Glutaredoxin"/>
</dbReference>
<proteinExistence type="inferred from homology"/>
<evidence type="ECO:0000313" key="8">
    <source>
        <dbReference type="Proteomes" id="UP000694543"/>
    </source>
</evidence>
<keyword evidence="5" id="KW-0676">Redox-active center</keyword>
<evidence type="ECO:0000256" key="2">
    <source>
        <dbReference type="ARBA" id="ARBA00022448"/>
    </source>
</evidence>
<keyword evidence="3" id="KW-0249">Electron transport</keyword>
<organism evidence="7 8">
    <name type="scientific">Chrysolophus pictus</name>
    <name type="common">Golden pheasant</name>
    <name type="synonym">Phasianus pictus</name>
    <dbReference type="NCBI Taxonomy" id="9089"/>
    <lineage>
        <taxon>Eukaryota</taxon>
        <taxon>Metazoa</taxon>
        <taxon>Chordata</taxon>
        <taxon>Craniata</taxon>
        <taxon>Vertebrata</taxon>
        <taxon>Euteleostomi</taxon>
        <taxon>Archelosauria</taxon>
        <taxon>Archosauria</taxon>
        <taxon>Dinosauria</taxon>
        <taxon>Saurischia</taxon>
        <taxon>Theropoda</taxon>
        <taxon>Coelurosauria</taxon>
        <taxon>Aves</taxon>
        <taxon>Neognathae</taxon>
        <taxon>Galloanserae</taxon>
        <taxon>Galliformes</taxon>
        <taxon>Phasianidae</taxon>
        <taxon>Phasianinae</taxon>
        <taxon>Chrysolophus</taxon>
    </lineage>
</organism>
<keyword evidence="4" id="KW-1015">Disulfide bond</keyword>
<dbReference type="Ensembl" id="ENSCPIT00010014851.1">
    <property type="protein sequence ID" value="ENSCPIP00010012525.1"/>
    <property type="gene ID" value="ENSCPIG00010009835.1"/>
</dbReference>
<dbReference type="Gene3D" id="3.40.30.10">
    <property type="entry name" value="Glutaredoxin"/>
    <property type="match status" value="1"/>
</dbReference>
<comment type="similarity">
    <text evidence="1">Belongs to the glutaredoxin family.</text>
</comment>